<feature type="compositionally biased region" description="Polar residues" evidence="1">
    <location>
        <begin position="15"/>
        <end position="24"/>
    </location>
</feature>
<dbReference type="Proteomes" id="UP000807025">
    <property type="component" value="Unassembled WGS sequence"/>
</dbReference>
<accession>A0A9P6D377</accession>
<keyword evidence="4" id="KW-1185">Reference proteome</keyword>
<proteinExistence type="predicted"/>
<keyword evidence="2" id="KW-0812">Transmembrane</keyword>
<keyword evidence="2" id="KW-0472">Membrane</keyword>
<sequence>MRTCHACPDGRHLKQSNNKKQIGNVTARRPASRPSSVLSGKHKALTTGTSRSSPSTLARPVPIASLPAHETPSVNAGLSIAPPIALHVPHDCDESTHSASCPASKTIPSLPSHETPSVDDMASTALPTAPHVPHNCDESTHSASIPVARTIPSLPSHETPSAAANLPNALPPSAPRNQSLLVVIILFAFLGLLIPYLCVSQESDNPVGCILRPNHRTRASYRAAHSRSSFRPQ</sequence>
<evidence type="ECO:0000313" key="4">
    <source>
        <dbReference type="Proteomes" id="UP000807025"/>
    </source>
</evidence>
<protein>
    <submittedName>
        <fullName evidence="3">Uncharacterized protein</fullName>
    </submittedName>
</protein>
<evidence type="ECO:0000256" key="1">
    <source>
        <dbReference type="SAM" id="MobiDB-lite"/>
    </source>
</evidence>
<feature type="compositionally biased region" description="Polar residues" evidence="1">
    <location>
        <begin position="46"/>
        <end position="56"/>
    </location>
</feature>
<gene>
    <name evidence="3" type="ORF">BDN71DRAFT_1510911</name>
</gene>
<evidence type="ECO:0000256" key="2">
    <source>
        <dbReference type="SAM" id="Phobius"/>
    </source>
</evidence>
<feature type="transmembrane region" description="Helical" evidence="2">
    <location>
        <begin position="180"/>
        <end position="197"/>
    </location>
</feature>
<comment type="caution">
    <text evidence="3">The sequence shown here is derived from an EMBL/GenBank/DDBJ whole genome shotgun (WGS) entry which is preliminary data.</text>
</comment>
<keyword evidence="2" id="KW-1133">Transmembrane helix</keyword>
<name>A0A9P6D377_PLEER</name>
<feature type="region of interest" description="Disordered" evidence="1">
    <location>
        <begin position="1"/>
        <end position="59"/>
    </location>
</feature>
<feature type="region of interest" description="Disordered" evidence="1">
    <location>
        <begin position="91"/>
        <end position="119"/>
    </location>
</feature>
<organism evidence="3 4">
    <name type="scientific">Pleurotus eryngii</name>
    <name type="common">Boletus of the steppes</name>
    <dbReference type="NCBI Taxonomy" id="5323"/>
    <lineage>
        <taxon>Eukaryota</taxon>
        <taxon>Fungi</taxon>
        <taxon>Dikarya</taxon>
        <taxon>Basidiomycota</taxon>
        <taxon>Agaricomycotina</taxon>
        <taxon>Agaricomycetes</taxon>
        <taxon>Agaricomycetidae</taxon>
        <taxon>Agaricales</taxon>
        <taxon>Pleurotineae</taxon>
        <taxon>Pleurotaceae</taxon>
        <taxon>Pleurotus</taxon>
    </lineage>
</organism>
<reference evidence="3" key="1">
    <citation type="submission" date="2020-11" db="EMBL/GenBank/DDBJ databases">
        <authorList>
            <consortium name="DOE Joint Genome Institute"/>
            <person name="Ahrendt S."/>
            <person name="Riley R."/>
            <person name="Andreopoulos W."/>
            <person name="Labutti K."/>
            <person name="Pangilinan J."/>
            <person name="Ruiz-Duenas F.J."/>
            <person name="Barrasa J.M."/>
            <person name="Sanchez-Garcia M."/>
            <person name="Camarero S."/>
            <person name="Miyauchi S."/>
            <person name="Serrano A."/>
            <person name="Linde D."/>
            <person name="Babiker R."/>
            <person name="Drula E."/>
            <person name="Ayuso-Fernandez I."/>
            <person name="Pacheco R."/>
            <person name="Padilla G."/>
            <person name="Ferreira P."/>
            <person name="Barriuso J."/>
            <person name="Kellner H."/>
            <person name="Castanera R."/>
            <person name="Alfaro M."/>
            <person name="Ramirez L."/>
            <person name="Pisabarro A.G."/>
            <person name="Kuo A."/>
            <person name="Tritt A."/>
            <person name="Lipzen A."/>
            <person name="He G."/>
            <person name="Yan M."/>
            <person name="Ng V."/>
            <person name="Cullen D."/>
            <person name="Martin F."/>
            <person name="Rosso M.-N."/>
            <person name="Henrissat B."/>
            <person name="Hibbett D."/>
            <person name="Martinez A.T."/>
            <person name="Grigoriev I.V."/>
        </authorList>
    </citation>
    <scope>NUCLEOTIDE SEQUENCE</scope>
    <source>
        <strain evidence="3">ATCC 90797</strain>
    </source>
</reference>
<dbReference type="EMBL" id="MU154632">
    <property type="protein sequence ID" value="KAF9490821.1"/>
    <property type="molecule type" value="Genomic_DNA"/>
</dbReference>
<dbReference type="AlphaFoldDB" id="A0A9P6D377"/>
<feature type="compositionally biased region" description="Polar residues" evidence="1">
    <location>
        <begin position="97"/>
        <end position="115"/>
    </location>
</feature>
<evidence type="ECO:0000313" key="3">
    <source>
        <dbReference type="EMBL" id="KAF9490821.1"/>
    </source>
</evidence>